<name>A0A7S4KVX6_9EUKA</name>
<protein>
    <submittedName>
        <fullName evidence="2">Uncharacterized protein</fullName>
    </submittedName>
</protein>
<gene>
    <name evidence="2" type="ORF">NAES01612_LOCUS12133</name>
</gene>
<dbReference type="InterPro" id="IPR036770">
    <property type="entry name" value="Ankyrin_rpt-contain_sf"/>
</dbReference>
<dbReference type="AlphaFoldDB" id="A0A7S4KVX6"/>
<dbReference type="PANTHER" id="PTHR24121:SF21">
    <property type="entry name" value="ANKYRIN REPEAT FAMILY PROTEIN"/>
    <property type="match status" value="1"/>
</dbReference>
<evidence type="ECO:0000256" key="1">
    <source>
        <dbReference type="PROSITE-ProRule" id="PRU00023"/>
    </source>
</evidence>
<dbReference type="SMART" id="SM00248">
    <property type="entry name" value="ANK"/>
    <property type="match status" value="6"/>
</dbReference>
<evidence type="ECO:0000313" key="2">
    <source>
        <dbReference type="EMBL" id="CAE2307155.1"/>
    </source>
</evidence>
<organism evidence="2">
    <name type="scientific">Paramoeba aestuarina</name>
    <dbReference type="NCBI Taxonomy" id="180227"/>
    <lineage>
        <taxon>Eukaryota</taxon>
        <taxon>Amoebozoa</taxon>
        <taxon>Discosea</taxon>
        <taxon>Flabellinia</taxon>
        <taxon>Dactylopodida</taxon>
        <taxon>Paramoebidae</taxon>
        <taxon>Paramoeba</taxon>
    </lineage>
</organism>
<sequence length="301" mass="32539">MESPDDSSSSSSSCPSWDRHKGGLGSAWNFRSHALPRLPLVISQFHEAAYSRRPDVLRLILSKVSSLEHRNILLNSSDPQTSNTAFLWACMTGCVESIAVVLEAGANINCVNVEGKNGLHLAVASGMVDSVKYLLNVQGFLAHNGDCEGATPVHYASVASPAMVQAFVDVGVSFLVQDFDGDTPLHWSIRESLIENVELMYGTNHALKEVSNSEGETPFQLALLYEEEEICHIFGGKSAAMEAEKHIELQQQQQSSLFVERKAAFGVGLDSGSVGSWGVSKLDARSNMFGFGSVQNFASVN</sequence>
<dbReference type="Pfam" id="PF12796">
    <property type="entry name" value="Ank_2"/>
    <property type="match status" value="1"/>
</dbReference>
<dbReference type="EMBL" id="HBKR01018465">
    <property type="protein sequence ID" value="CAE2307155.1"/>
    <property type="molecule type" value="Transcribed_RNA"/>
</dbReference>
<dbReference type="PROSITE" id="PS50297">
    <property type="entry name" value="ANK_REP_REGION"/>
    <property type="match status" value="1"/>
</dbReference>
<accession>A0A7S4KVX6</accession>
<reference evidence="2" key="1">
    <citation type="submission" date="2021-01" db="EMBL/GenBank/DDBJ databases">
        <authorList>
            <person name="Corre E."/>
            <person name="Pelletier E."/>
            <person name="Niang G."/>
            <person name="Scheremetjew M."/>
            <person name="Finn R."/>
            <person name="Kale V."/>
            <person name="Holt S."/>
            <person name="Cochrane G."/>
            <person name="Meng A."/>
            <person name="Brown T."/>
            <person name="Cohen L."/>
        </authorList>
    </citation>
    <scope>NUCLEOTIDE SEQUENCE</scope>
    <source>
        <strain evidence="2">SoJaBio B1-5/56/2</strain>
    </source>
</reference>
<feature type="repeat" description="ANK" evidence="1">
    <location>
        <begin position="114"/>
        <end position="136"/>
    </location>
</feature>
<keyword evidence="1" id="KW-0040">ANK repeat</keyword>
<proteinExistence type="predicted"/>
<dbReference type="SUPFAM" id="SSF48403">
    <property type="entry name" value="Ankyrin repeat"/>
    <property type="match status" value="1"/>
</dbReference>
<dbReference type="Gene3D" id="1.25.40.20">
    <property type="entry name" value="Ankyrin repeat-containing domain"/>
    <property type="match status" value="1"/>
</dbReference>
<dbReference type="PROSITE" id="PS50088">
    <property type="entry name" value="ANK_REPEAT"/>
    <property type="match status" value="1"/>
</dbReference>
<dbReference type="InterPro" id="IPR002110">
    <property type="entry name" value="Ankyrin_rpt"/>
</dbReference>
<dbReference type="PANTHER" id="PTHR24121">
    <property type="entry name" value="NO MECHANORECEPTOR POTENTIAL C, ISOFORM D-RELATED"/>
    <property type="match status" value="1"/>
</dbReference>